<reference evidence="17" key="1">
    <citation type="submission" date="2021-12" db="EMBL/GenBank/DDBJ databases">
        <authorList>
            <person name="Martin H S."/>
        </authorList>
    </citation>
    <scope>NUCLEOTIDE SEQUENCE</scope>
</reference>
<protein>
    <recommendedName>
        <fullName evidence="13">General transcription factor IIE subunit 1</fullName>
    </recommendedName>
    <alternativeName>
        <fullName evidence="14">Transcription initiation factor IIE subunit alpha</fullName>
    </alternativeName>
</protein>
<keyword evidence="4" id="KW-0479">Metal-binding</keyword>
<dbReference type="PANTHER" id="PTHR13097:SF7">
    <property type="entry name" value="GENERAL TRANSCRIPTION FACTOR IIE SUBUNIT 1"/>
    <property type="match status" value="1"/>
</dbReference>
<evidence type="ECO:0000256" key="9">
    <source>
        <dbReference type="ARBA" id="ARBA00023163"/>
    </source>
</evidence>
<dbReference type="FunFam" id="3.30.40.10:FF:000087">
    <property type="entry name" value="General transcription factor IIE subunit 1"/>
    <property type="match status" value="1"/>
</dbReference>
<evidence type="ECO:0000259" key="16">
    <source>
        <dbReference type="PROSITE" id="PS51344"/>
    </source>
</evidence>
<keyword evidence="18" id="KW-1185">Reference proteome</keyword>
<keyword evidence="7" id="KW-0007">Acetylation</keyword>
<dbReference type="Proteomes" id="UP000838878">
    <property type="component" value="Chromosome 7"/>
</dbReference>
<dbReference type="InterPro" id="IPR021600">
    <property type="entry name" value="TFIIE_asu_C"/>
</dbReference>
<evidence type="ECO:0000256" key="3">
    <source>
        <dbReference type="ARBA" id="ARBA00022553"/>
    </source>
</evidence>
<feature type="domain" description="HTH TFE/IIEalpha-type" evidence="16">
    <location>
        <begin position="14"/>
        <end position="104"/>
    </location>
</feature>
<name>A0A8J9UZU4_9NEOP</name>
<evidence type="ECO:0000313" key="17">
    <source>
        <dbReference type="EMBL" id="CAH0727759.1"/>
    </source>
</evidence>
<dbReference type="GO" id="GO:0006367">
    <property type="term" value="P:transcription initiation at RNA polymerase II promoter"/>
    <property type="evidence" value="ECO:0007669"/>
    <property type="project" value="InterPro"/>
</dbReference>
<evidence type="ECO:0000256" key="7">
    <source>
        <dbReference type="ARBA" id="ARBA00022990"/>
    </source>
</evidence>
<comment type="subunit">
    <text evidence="12">Tetramer of two alpha and two beta chains. Interacts with TAF6/TAFII80. Interacts with ATF7IP. Interacts with SND1. Part of TBP-based Pol II pre-initiation complex (PIC), in which Pol II core assembles with general transcription factors and other specific initiation factors including GTF2E1, GTF2E2, GTF2F1, GTF2F2, TCEA1, ERCC2, ERCC3, GTF2H2, GTF2H3, GTF2H4, GTF2H5, GTF2A1, GTF2A2, GTF2B and TBP; this large multi-subunit PIC complex mediates DNA unwinding and targets Pol II core to the transcription start site where the first phosphodiester bond forms.</text>
</comment>
<gene>
    <name evidence="17" type="ORF">BINO364_LOCUS13058</name>
</gene>
<comment type="similarity">
    <text evidence="2">Belongs to the TFIIE alpha subunit family.</text>
</comment>
<keyword evidence="8" id="KW-0805">Transcription regulation</keyword>
<keyword evidence="3" id="KW-0597">Phosphoprotein</keyword>
<evidence type="ECO:0000256" key="12">
    <source>
        <dbReference type="ARBA" id="ARBA00065242"/>
    </source>
</evidence>
<accession>A0A8J9UZU4</accession>
<dbReference type="GO" id="GO:0005673">
    <property type="term" value="C:transcription factor TFIIE complex"/>
    <property type="evidence" value="ECO:0007669"/>
    <property type="project" value="TreeGrafter"/>
</dbReference>
<evidence type="ECO:0000256" key="11">
    <source>
        <dbReference type="ARBA" id="ARBA00025581"/>
    </source>
</evidence>
<evidence type="ECO:0000256" key="2">
    <source>
        <dbReference type="ARBA" id="ARBA00008947"/>
    </source>
</evidence>
<dbReference type="Pfam" id="PF02002">
    <property type="entry name" value="TFIIE_alpha"/>
    <property type="match status" value="1"/>
</dbReference>
<organism evidence="17 18">
    <name type="scientific">Brenthis ino</name>
    <name type="common">lesser marbled fritillary</name>
    <dbReference type="NCBI Taxonomy" id="405034"/>
    <lineage>
        <taxon>Eukaryota</taxon>
        <taxon>Metazoa</taxon>
        <taxon>Ecdysozoa</taxon>
        <taxon>Arthropoda</taxon>
        <taxon>Hexapoda</taxon>
        <taxon>Insecta</taxon>
        <taxon>Pterygota</taxon>
        <taxon>Neoptera</taxon>
        <taxon>Endopterygota</taxon>
        <taxon>Lepidoptera</taxon>
        <taxon>Glossata</taxon>
        <taxon>Ditrysia</taxon>
        <taxon>Papilionoidea</taxon>
        <taxon>Nymphalidae</taxon>
        <taxon>Heliconiinae</taxon>
        <taxon>Argynnini</taxon>
        <taxon>Brenthis</taxon>
    </lineage>
</organism>
<evidence type="ECO:0000313" key="18">
    <source>
        <dbReference type="Proteomes" id="UP000838878"/>
    </source>
</evidence>
<evidence type="ECO:0000256" key="13">
    <source>
        <dbReference type="ARBA" id="ARBA00073913"/>
    </source>
</evidence>
<dbReference type="PROSITE" id="PS51344">
    <property type="entry name" value="HTH_TFE_IIE"/>
    <property type="match status" value="1"/>
</dbReference>
<dbReference type="InterPro" id="IPR002853">
    <property type="entry name" value="TFIIE_asu"/>
</dbReference>
<dbReference type="SMART" id="SM00531">
    <property type="entry name" value="TFIIE"/>
    <property type="match status" value="1"/>
</dbReference>
<dbReference type="SUPFAM" id="SSF57783">
    <property type="entry name" value="Zinc beta-ribbon"/>
    <property type="match status" value="1"/>
</dbReference>
<comment type="subcellular location">
    <subcellularLocation>
        <location evidence="1">Nucleus</location>
    </subcellularLocation>
</comment>
<keyword evidence="10" id="KW-0539">Nucleus</keyword>
<dbReference type="Pfam" id="PF11521">
    <property type="entry name" value="TFIIE-A_C"/>
    <property type="match status" value="1"/>
</dbReference>
<keyword evidence="5" id="KW-0863">Zinc-finger</keyword>
<dbReference type="PANTHER" id="PTHR13097">
    <property type="entry name" value="TRANSCRIPTION INITIATION FACTOR IIE, ALPHA SUBUNIT"/>
    <property type="match status" value="1"/>
</dbReference>
<dbReference type="OrthoDB" id="361102at2759"/>
<dbReference type="InterPro" id="IPR013083">
    <property type="entry name" value="Znf_RING/FYVE/PHD"/>
</dbReference>
<evidence type="ECO:0000256" key="14">
    <source>
        <dbReference type="ARBA" id="ARBA00080958"/>
    </source>
</evidence>
<dbReference type="Gene3D" id="3.30.40.10">
    <property type="entry name" value="Zinc/RING finger domain, C3HC4 (zinc finger)"/>
    <property type="match status" value="1"/>
</dbReference>
<evidence type="ECO:0000256" key="4">
    <source>
        <dbReference type="ARBA" id="ARBA00022723"/>
    </source>
</evidence>
<feature type="region of interest" description="Disordered" evidence="15">
    <location>
        <begin position="325"/>
        <end position="352"/>
    </location>
</feature>
<feature type="compositionally biased region" description="Polar residues" evidence="15">
    <location>
        <begin position="325"/>
        <end position="334"/>
    </location>
</feature>
<evidence type="ECO:0000256" key="15">
    <source>
        <dbReference type="SAM" id="MobiDB-lite"/>
    </source>
</evidence>
<feature type="non-terminal residue" evidence="17">
    <location>
        <position position="420"/>
    </location>
</feature>
<keyword evidence="9" id="KW-0804">Transcription</keyword>
<dbReference type="AlphaFoldDB" id="A0A8J9UZU4"/>
<proteinExistence type="inferred from homology"/>
<comment type="function">
    <text evidence="11">Recruits TFIIH to the initiation complex and stimulates the RNA polymerase II C-terminal domain kinase and DNA-dependent ATPase activities of TFIIH. Both TFIIH and TFIIE are required for promoter clearance by RNA polymerase.</text>
</comment>
<evidence type="ECO:0000256" key="5">
    <source>
        <dbReference type="ARBA" id="ARBA00022771"/>
    </source>
</evidence>
<dbReference type="EMBL" id="OV170227">
    <property type="protein sequence ID" value="CAH0727759.1"/>
    <property type="molecule type" value="Genomic_DNA"/>
</dbReference>
<evidence type="ECO:0000256" key="1">
    <source>
        <dbReference type="ARBA" id="ARBA00004123"/>
    </source>
</evidence>
<dbReference type="GO" id="GO:0008270">
    <property type="term" value="F:zinc ion binding"/>
    <property type="evidence" value="ECO:0007669"/>
    <property type="project" value="UniProtKB-KW"/>
</dbReference>
<evidence type="ECO:0000256" key="10">
    <source>
        <dbReference type="ARBA" id="ARBA00023242"/>
    </source>
</evidence>
<dbReference type="InterPro" id="IPR024550">
    <property type="entry name" value="TFIIEa/SarR/Rpc3_HTH_dom"/>
</dbReference>
<evidence type="ECO:0000256" key="6">
    <source>
        <dbReference type="ARBA" id="ARBA00022833"/>
    </source>
</evidence>
<dbReference type="InterPro" id="IPR017919">
    <property type="entry name" value="TFIIE/TFIIEa_HTH"/>
</dbReference>
<evidence type="ECO:0000256" key="8">
    <source>
        <dbReference type="ARBA" id="ARBA00023015"/>
    </source>
</evidence>
<keyword evidence="6" id="KW-0862">Zinc</keyword>
<dbReference type="Gene3D" id="6.10.140.1250">
    <property type="match status" value="1"/>
</dbReference>
<sequence>MTEERLVTEVPSSLKQLARLVVRGFYTIEDALIVDMLVRNPCMKEDDICELLKFERKMLRARIATLKNDKFIQVRLKMETGLDGKAQKVNYYFINYKTFVNVVKYKLDLMRKRMETEERDATSRASFKCPACSKTFTDLEADQLYDMMTQEFRCTFCNQVVEEDQSALPKKDSRLLLAKFNEQLETLYILLREVEGIKLAPEILEPEPVDINTIRGLNTKQVGNRLPGEQWSGEATRGLGLAVEETRVDVTIGDGGAAADAGAARKERPVWMVESTIVNDDQGEGAHGADAALERAASGAAPARPAARDKADDIMSVLLAHEKQSTGTNANSILKGTEPDSSDSSDNESKDPYKLKDEMAAVAEMESSSSSSSEGAPAVLVRGAPLPLAAVDDAAIARMSPAEKEAYIQLYQEYYSHMYD</sequence>
<dbReference type="InterPro" id="IPR039997">
    <property type="entry name" value="TFE"/>
</dbReference>